<evidence type="ECO:0000313" key="1">
    <source>
        <dbReference type="EMBL" id="GAJ23185.1"/>
    </source>
</evidence>
<sequence>MSNYQGEMLGVPISLEDIKKSYGVVSRFYALIEGIFEKGLRQKGLQLLSIIPGEVVLEVGVGTGYALK</sequence>
<reference evidence="1" key="1">
    <citation type="journal article" date="2014" name="Front. Microbiol.">
        <title>High frequency of phylogenetically diverse reductive dehalogenase-homologous genes in deep subseafloor sedimentary metagenomes.</title>
        <authorList>
            <person name="Kawai M."/>
            <person name="Futagami T."/>
            <person name="Toyoda A."/>
            <person name="Takaki Y."/>
            <person name="Nishi S."/>
            <person name="Hori S."/>
            <person name="Arai W."/>
            <person name="Tsubouchi T."/>
            <person name="Morono Y."/>
            <person name="Uchiyama I."/>
            <person name="Ito T."/>
            <person name="Fujiyama A."/>
            <person name="Inagaki F."/>
            <person name="Takami H."/>
        </authorList>
    </citation>
    <scope>NUCLEOTIDE SEQUENCE</scope>
    <source>
        <strain evidence="1">Expedition CK06-06</strain>
    </source>
</reference>
<gene>
    <name evidence="1" type="ORF">S12H4_61848</name>
</gene>
<organism evidence="1">
    <name type="scientific">marine sediment metagenome</name>
    <dbReference type="NCBI Taxonomy" id="412755"/>
    <lineage>
        <taxon>unclassified sequences</taxon>
        <taxon>metagenomes</taxon>
        <taxon>ecological metagenomes</taxon>
    </lineage>
</organism>
<accession>X1W269</accession>
<protein>
    <submittedName>
        <fullName evidence="1">Uncharacterized protein</fullName>
    </submittedName>
</protein>
<dbReference type="SUPFAM" id="SSF53335">
    <property type="entry name" value="S-adenosyl-L-methionine-dependent methyltransferases"/>
    <property type="match status" value="1"/>
</dbReference>
<feature type="non-terminal residue" evidence="1">
    <location>
        <position position="68"/>
    </location>
</feature>
<comment type="caution">
    <text evidence="1">The sequence shown here is derived from an EMBL/GenBank/DDBJ whole genome shotgun (WGS) entry which is preliminary data.</text>
</comment>
<dbReference type="InterPro" id="IPR029063">
    <property type="entry name" value="SAM-dependent_MTases_sf"/>
</dbReference>
<name>X1W269_9ZZZZ</name>
<dbReference type="EMBL" id="BARW01041218">
    <property type="protein sequence ID" value="GAJ23185.1"/>
    <property type="molecule type" value="Genomic_DNA"/>
</dbReference>
<dbReference type="AlphaFoldDB" id="X1W269"/>
<proteinExistence type="predicted"/>